<name>A0A3G8LTI2_9GAMM</name>
<evidence type="ECO:0000313" key="1">
    <source>
        <dbReference type="EMBL" id="AZG72100.1"/>
    </source>
</evidence>
<sequence length="112" mass="12228">MNLISIKSDKGSSIDNVFYANKTLSRLKGLLGQSSLTMQQGLLIAPCNSVHTLGMKFDIDVIFLDKNNKVVKIKTSVKPARMTSCFSSKKVLELASGSAEYNNISIGDLLSW</sequence>
<evidence type="ECO:0000313" key="2">
    <source>
        <dbReference type="Proteomes" id="UP000278035"/>
    </source>
</evidence>
<dbReference type="PANTHER" id="PTHR37953:SF1">
    <property type="entry name" value="UPF0127 PROTEIN MJ1496"/>
    <property type="match status" value="1"/>
</dbReference>
<dbReference type="Pfam" id="PF02643">
    <property type="entry name" value="DUF192"/>
    <property type="match status" value="1"/>
</dbReference>
<reference evidence="2" key="1">
    <citation type="submission" date="2018-11" db="EMBL/GenBank/DDBJ databases">
        <title>Shewanella sp. M2.</title>
        <authorList>
            <person name="Hwang Y.J."/>
            <person name="Hwang C.Y."/>
        </authorList>
    </citation>
    <scope>NUCLEOTIDE SEQUENCE [LARGE SCALE GENOMIC DNA]</scope>
    <source>
        <strain evidence="2">LMG 19866</strain>
    </source>
</reference>
<gene>
    <name evidence="1" type="ORF">EGC82_04560</name>
</gene>
<dbReference type="OrthoDB" id="9813379at2"/>
<dbReference type="InterPro" id="IPR038695">
    <property type="entry name" value="Saro_0823-like_sf"/>
</dbReference>
<dbReference type="AlphaFoldDB" id="A0A3G8LTI2"/>
<accession>A0A3G8LTI2</accession>
<proteinExistence type="predicted"/>
<dbReference type="Proteomes" id="UP000278035">
    <property type="component" value="Chromosome"/>
</dbReference>
<dbReference type="KEGG" id="slj:EGC82_04560"/>
<dbReference type="PANTHER" id="PTHR37953">
    <property type="entry name" value="UPF0127 PROTEIN MJ1496"/>
    <property type="match status" value="1"/>
</dbReference>
<dbReference type="Gene3D" id="2.60.120.1140">
    <property type="entry name" value="Protein of unknown function DUF192"/>
    <property type="match status" value="1"/>
</dbReference>
<organism evidence="1 2">
    <name type="scientific">Shewanella livingstonensis</name>
    <dbReference type="NCBI Taxonomy" id="150120"/>
    <lineage>
        <taxon>Bacteria</taxon>
        <taxon>Pseudomonadati</taxon>
        <taxon>Pseudomonadota</taxon>
        <taxon>Gammaproteobacteria</taxon>
        <taxon>Alteromonadales</taxon>
        <taxon>Shewanellaceae</taxon>
        <taxon>Shewanella</taxon>
    </lineage>
</organism>
<dbReference type="EMBL" id="CP034015">
    <property type="protein sequence ID" value="AZG72100.1"/>
    <property type="molecule type" value="Genomic_DNA"/>
</dbReference>
<keyword evidence="2" id="KW-1185">Reference proteome</keyword>
<protein>
    <submittedName>
        <fullName evidence="1">DUF192 domain-containing protein</fullName>
    </submittedName>
</protein>
<dbReference type="InterPro" id="IPR003795">
    <property type="entry name" value="DUF192"/>
</dbReference>
<dbReference type="RefSeq" id="WP_124729710.1">
    <property type="nucleotide sequence ID" value="NZ_CBCSKC010000081.1"/>
</dbReference>